<dbReference type="STRING" id="1908236.BEN48_14540"/>
<evidence type="ECO:0000313" key="2">
    <source>
        <dbReference type="Proteomes" id="UP000177791"/>
    </source>
</evidence>
<gene>
    <name evidence="1" type="ORF">BEN48_14540</name>
</gene>
<organism evidence="1 2">
    <name type="scientific">Hymenobacter glacialis</name>
    <dbReference type="NCBI Taxonomy" id="1908236"/>
    <lineage>
        <taxon>Bacteria</taxon>
        <taxon>Pseudomonadati</taxon>
        <taxon>Bacteroidota</taxon>
        <taxon>Cytophagia</taxon>
        <taxon>Cytophagales</taxon>
        <taxon>Hymenobacteraceae</taxon>
        <taxon>Hymenobacter</taxon>
    </lineage>
</organism>
<protein>
    <recommendedName>
        <fullName evidence="3">Protein SirB1 N-terminal domain-containing protein</fullName>
    </recommendedName>
</protein>
<sequence>MEVLPPARILPSAVEVTHDAYEQAYKELAKMLDGRYPLSFKRAVFISENAYFDSRLDYEEFNSQIVALSQLCRLLKTSNDPYFLYDRADKELVARNAAIFMMMKDSTRLGKGRVVAPFRYDFDDFNGDADWRKMFVSKLLISHKGNCHSLPFLYKMIADETGAPTWLSLAPNHIYLKQHNQKDGWYNTELTSRTFPNDAWLTASGYISKETIVSGIYMDTLSAKQNVVLCLVDLAKGYERRVGPAAAEPFILKCTELALLHFPHYINAQLLRAEALRHQFERQQSTATSQQAFAAMEAAYTRIFETGYREMPAQMYTDWLQAVVKEKAKYQTQH</sequence>
<reference evidence="1 2" key="1">
    <citation type="submission" date="2016-08" db="EMBL/GenBank/DDBJ databases">
        <title>Hymenobacter coccineus sp. nov., Hymenobacter lapidarius sp. nov. and Hymenobacter glacialis sp. nov., isolated from Antarctic soil.</title>
        <authorList>
            <person name="Sedlacek I."/>
            <person name="Kralova S."/>
            <person name="Kyrova K."/>
            <person name="Maslanova I."/>
            <person name="Stankova E."/>
            <person name="Vrbovska V."/>
            <person name="Nemec M."/>
            <person name="Bartak M."/>
            <person name="Svec P."/>
            <person name="Busse H.-J."/>
            <person name="Pantucek R."/>
        </authorList>
    </citation>
    <scope>NUCLEOTIDE SEQUENCE [LARGE SCALE GENOMIC DNA]</scope>
    <source>
        <strain evidence="1 2">CCM 8648</strain>
    </source>
</reference>
<proteinExistence type="predicted"/>
<keyword evidence="2" id="KW-1185">Reference proteome</keyword>
<dbReference type="AlphaFoldDB" id="A0A1G1T3G1"/>
<dbReference type="EMBL" id="MDZC01000059">
    <property type="protein sequence ID" value="OGX85392.1"/>
    <property type="molecule type" value="Genomic_DNA"/>
</dbReference>
<name>A0A1G1T3G1_9BACT</name>
<accession>A0A1G1T3G1</accession>
<evidence type="ECO:0000313" key="1">
    <source>
        <dbReference type="EMBL" id="OGX85392.1"/>
    </source>
</evidence>
<evidence type="ECO:0008006" key="3">
    <source>
        <dbReference type="Google" id="ProtNLM"/>
    </source>
</evidence>
<comment type="caution">
    <text evidence="1">The sequence shown here is derived from an EMBL/GenBank/DDBJ whole genome shotgun (WGS) entry which is preliminary data.</text>
</comment>
<dbReference type="Proteomes" id="UP000177791">
    <property type="component" value="Unassembled WGS sequence"/>
</dbReference>